<evidence type="ECO:0000313" key="5">
    <source>
        <dbReference type="Proteomes" id="UP000425916"/>
    </source>
</evidence>
<proteinExistence type="predicted"/>
<dbReference type="EMBL" id="CP046244">
    <property type="protein sequence ID" value="QGP92586.1"/>
    <property type="molecule type" value="Genomic_DNA"/>
</dbReference>
<feature type="region of interest" description="Disordered" evidence="1">
    <location>
        <begin position="178"/>
        <end position="257"/>
    </location>
</feature>
<evidence type="ECO:0000259" key="2">
    <source>
        <dbReference type="Pfam" id="PF01609"/>
    </source>
</evidence>
<feature type="compositionally biased region" description="Basic and acidic residues" evidence="1">
    <location>
        <begin position="178"/>
        <end position="188"/>
    </location>
</feature>
<dbReference type="Pfam" id="PF05598">
    <property type="entry name" value="DUF772"/>
    <property type="match status" value="1"/>
</dbReference>
<dbReference type="AlphaFoldDB" id="A0A6I5ZS75"/>
<keyword evidence="5" id="KW-1185">Reference proteome</keyword>
<evidence type="ECO:0000256" key="1">
    <source>
        <dbReference type="SAM" id="MobiDB-lite"/>
    </source>
</evidence>
<accession>A0A6I5ZS75</accession>
<name>A0A6I5ZS75_9FIRM</name>
<dbReference type="SUPFAM" id="SSF53098">
    <property type="entry name" value="Ribonuclease H-like"/>
    <property type="match status" value="1"/>
</dbReference>
<dbReference type="InterPro" id="IPR002559">
    <property type="entry name" value="Transposase_11"/>
</dbReference>
<gene>
    <name evidence="4" type="ORF">MGLY_19720</name>
</gene>
<dbReference type="InterPro" id="IPR012337">
    <property type="entry name" value="RNaseH-like_sf"/>
</dbReference>
<dbReference type="Pfam" id="PF01609">
    <property type="entry name" value="DDE_Tnp_1"/>
    <property type="match status" value="1"/>
</dbReference>
<dbReference type="InterPro" id="IPR008490">
    <property type="entry name" value="Transposase_InsH_N"/>
</dbReference>
<sequence length="490" mass="55683">MLGSKENLRRQIAIQVVDIESLIPEDYYLRRIDAAVDFSFIRARVAHLYSHTGRPSIDPEMAFRLITLSYLLDISENRLFTELPLHAGYLWFCGLDFNSPLPDRTTLVKARKLWRNHGLFEVIMREIVRQCVAAGLVKGDVLAADGTIVKARAAIKSLEAFTPQPLDKYLEELKKQDEKELEAITKSEDESEPPSGGEPPVRGQGQSDNKPEGQVLQDANPSRDLSARKAGDPDFHGEKFSNATHRSTTDPEARLFRKGPGKEAKLSYLAHNLLDVRSCVVVDAMATLANGALERAAALEMLKKASPLLSPLSPEEEKRFFLGDGNYTAGDFLAEVIALGYQPLVPMGNVQLEPLPTWKRRTYHLSTYSKRKERIRIARARNLARTLKQSREYRRTYRYRVRIEHTFAEAKEHHGLDRARSYGLAAVDEHVKMTAVVQNIKRLATWIWRRKKRAAKVMEMTRTAVAMLQERVATLQHLFLSCFRLRLALI</sequence>
<dbReference type="GO" id="GO:0006313">
    <property type="term" value="P:DNA transposition"/>
    <property type="evidence" value="ECO:0007669"/>
    <property type="project" value="InterPro"/>
</dbReference>
<evidence type="ECO:0000313" key="4">
    <source>
        <dbReference type="EMBL" id="QGP92586.1"/>
    </source>
</evidence>
<reference evidence="4 5" key="1">
    <citation type="submission" date="2019-11" db="EMBL/GenBank/DDBJ databases">
        <title>Genome sequence of Moorella glycerini DSM11254.</title>
        <authorList>
            <person name="Poehlein A."/>
            <person name="Boeer T."/>
            <person name="Daniel R."/>
        </authorList>
    </citation>
    <scope>NUCLEOTIDE SEQUENCE [LARGE SCALE GENOMIC DNA]</scope>
    <source>
        <strain evidence="4 5">DSM 11254</strain>
    </source>
</reference>
<feature type="compositionally biased region" description="Basic and acidic residues" evidence="1">
    <location>
        <begin position="225"/>
        <end position="239"/>
    </location>
</feature>
<dbReference type="PANTHER" id="PTHR35604">
    <property type="entry name" value="TRANSPOSASE INSH FOR INSERTION SEQUENCE ELEMENT IS5A-RELATED"/>
    <property type="match status" value="1"/>
</dbReference>
<feature type="domain" description="Transposase InsH N-terminal" evidence="3">
    <location>
        <begin position="18"/>
        <end position="112"/>
    </location>
</feature>
<protein>
    <submittedName>
        <fullName evidence="4">IS5 family transposase ISGka1</fullName>
    </submittedName>
</protein>
<feature type="domain" description="Transposase IS4-like" evidence="2">
    <location>
        <begin position="256"/>
        <end position="439"/>
    </location>
</feature>
<organism evidence="4 5">
    <name type="scientific">Neomoorella glycerini</name>
    <dbReference type="NCBI Taxonomy" id="55779"/>
    <lineage>
        <taxon>Bacteria</taxon>
        <taxon>Bacillati</taxon>
        <taxon>Bacillota</taxon>
        <taxon>Clostridia</taxon>
        <taxon>Neomoorellales</taxon>
        <taxon>Neomoorellaceae</taxon>
        <taxon>Neomoorella</taxon>
    </lineage>
</organism>
<dbReference type="Proteomes" id="UP000425916">
    <property type="component" value="Chromosome"/>
</dbReference>
<dbReference type="GO" id="GO:0004803">
    <property type="term" value="F:transposase activity"/>
    <property type="evidence" value="ECO:0007669"/>
    <property type="project" value="InterPro"/>
</dbReference>
<dbReference type="PANTHER" id="PTHR35604:SF2">
    <property type="entry name" value="TRANSPOSASE INSH FOR INSERTION SEQUENCE ELEMENT IS5A-RELATED"/>
    <property type="match status" value="1"/>
</dbReference>
<feature type="compositionally biased region" description="Basic and acidic residues" evidence="1">
    <location>
        <begin position="247"/>
        <end position="257"/>
    </location>
</feature>
<dbReference type="GO" id="GO:0003677">
    <property type="term" value="F:DNA binding"/>
    <property type="evidence" value="ECO:0007669"/>
    <property type="project" value="InterPro"/>
</dbReference>
<evidence type="ECO:0000259" key="3">
    <source>
        <dbReference type="Pfam" id="PF05598"/>
    </source>
</evidence>